<dbReference type="STRING" id="152268.A6K24_03455"/>
<dbReference type="GO" id="GO:0022877">
    <property type="term" value="F:protein-N(PI)-phosphohistidine-fructose phosphotransferase system transporter activity"/>
    <property type="evidence" value="ECO:0007669"/>
    <property type="project" value="InterPro"/>
</dbReference>
<keyword evidence="10 12" id="KW-1133">Transmembrane helix</keyword>
<evidence type="ECO:0000259" key="15">
    <source>
        <dbReference type="PROSITE" id="PS51104"/>
    </source>
</evidence>
<evidence type="ECO:0000259" key="13">
    <source>
        <dbReference type="PROSITE" id="PS51094"/>
    </source>
</evidence>
<feature type="transmembrane region" description="Helical" evidence="12">
    <location>
        <begin position="445"/>
        <end position="468"/>
    </location>
</feature>
<dbReference type="GO" id="GO:0090563">
    <property type="term" value="F:protein-phosphocysteine-sugar phosphotransferase activity"/>
    <property type="evidence" value="ECO:0007669"/>
    <property type="project" value="TreeGrafter"/>
</dbReference>
<keyword evidence="7" id="KW-0808">Transferase</keyword>
<dbReference type="Proteomes" id="UP000078534">
    <property type="component" value="Unassembled WGS sequence"/>
</dbReference>
<keyword evidence="17" id="KW-1185">Reference proteome</keyword>
<keyword evidence="5" id="KW-0597">Phosphoprotein</keyword>
<dbReference type="InterPro" id="IPR013014">
    <property type="entry name" value="PTS_EIIC_2"/>
</dbReference>
<dbReference type="PROSITE" id="PS51104">
    <property type="entry name" value="PTS_EIIC_TYPE_2"/>
    <property type="match status" value="1"/>
</dbReference>
<evidence type="ECO:0000313" key="17">
    <source>
        <dbReference type="Proteomes" id="UP000078534"/>
    </source>
</evidence>
<dbReference type="InterPro" id="IPR016152">
    <property type="entry name" value="PTrfase/Anion_transptr"/>
</dbReference>
<dbReference type="InterPro" id="IPR003353">
    <property type="entry name" value="PTS_IIB_fruc"/>
</dbReference>
<dbReference type="NCBIfam" id="TIGR01427">
    <property type="entry name" value="PTS_IIC_fructo"/>
    <property type="match status" value="1"/>
</dbReference>
<evidence type="ECO:0000256" key="10">
    <source>
        <dbReference type="ARBA" id="ARBA00022989"/>
    </source>
</evidence>
<dbReference type="SUPFAM" id="SSF52794">
    <property type="entry name" value="PTS system IIB component-like"/>
    <property type="match status" value="1"/>
</dbReference>
<feature type="transmembrane region" description="Helical" evidence="12">
    <location>
        <begin position="335"/>
        <end position="357"/>
    </location>
</feature>
<dbReference type="CDD" id="cd05569">
    <property type="entry name" value="PTS_IIB_fructose"/>
    <property type="match status" value="1"/>
</dbReference>
<dbReference type="PANTHER" id="PTHR30505:SF28">
    <property type="entry name" value="PTS SYSTEM 2-O-ALPHA-MANNOSYL-D-GLYCERATE-SPECIFIC EIIABC COMPONENT"/>
    <property type="match status" value="1"/>
</dbReference>
<feature type="transmembrane region" description="Helical" evidence="12">
    <location>
        <begin position="527"/>
        <end position="547"/>
    </location>
</feature>
<keyword evidence="3" id="KW-0813">Transport</keyword>
<evidence type="ECO:0000259" key="14">
    <source>
        <dbReference type="PROSITE" id="PS51099"/>
    </source>
</evidence>
<sequence length="619" mass="64562">MRITELLTKETIKLELLATSKGNAVSELVDVLDRAGKLSDKAAYERAVLDREQQSTTGIGDGIAIPHAKTNAVKHPAIVFGRSKAGVDYEALDGQPSYLFFMIAASEGANNTHLEALSKLSSILMKQEVREKLLTANSADEVLAVIDQYDVQDEAEEVKGSIAGNILAVTACPTGIAHTYMAADSLKEKAKEMNVSIKVETNGSGGAKNVLTAAEIEEATAIIVAADKQVEMERFKGKHVIIVPVAEGIRKPKELIERALKQDATIYQGSGEGRKEDQNGGRTGFYKHLMNGVSNMLPFVVGGGILIAISFMFGIHASDPNHETYNAFAEALSTIGGGNAFGLMIPVLAGFIALSIADRPGLAPGMVGGFMAAQGGAGFLGGLIAGFLAGYIVVLLKKLLSGMPASLEGIKPVLLYPVLSIFSVGMIMFFVVNKPVSALNGLISEFLGGLGTGNLVLLGLLLGGMMAIDMGGPINKAAFTFGIAMIDSGNFAPHAAVMAGGMVPPLGIALATTLFRSKFTKREREAGITCYIMGASFITEGAIPFAASDPARVIPSVVTGSAVAGALAMFFGNGLRAPHGGAFVIPLVEGNPLLYLLAIVIGAVITAIMLGLLKKPVSE</sequence>
<keyword evidence="8" id="KW-0598">Phosphotransferase system</keyword>
<dbReference type="FunFam" id="3.40.50.2300:FF:000014">
    <property type="entry name" value="PTS system fructose-like transporter subunit IIB"/>
    <property type="match status" value="1"/>
</dbReference>
<feature type="transmembrane region" description="Helical" evidence="12">
    <location>
        <begin position="296"/>
        <end position="315"/>
    </location>
</feature>
<feature type="transmembrane region" description="Helical" evidence="12">
    <location>
        <begin position="553"/>
        <end position="572"/>
    </location>
</feature>
<feature type="domain" description="PTS EIIC type-2" evidence="15">
    <location>
        <begin position="285"/>
        <end position="619"/>
    </location>
</feature>
<evidence type="ECO:0000256" key="6">
    <source>
        <dbReference type="ARBA" id="ARBA00022597"/>
    </source>
</evidence>
<dbReference type="InterPro" id="IPR013011">
    <property type="entry name" value="PTS_EIIB_2"/>
</dbReference>
<feature type="transmembrane region" description="Helical" evidence="12">
    <location>
        <begin position="369"/>
        <end position="394"/>
    </location>
</feature>
<dbReference type="PANTHER" id="PTHR30505">
    <property type="entry name" value="FRUCTOSE-LIKE PERMEASE"/>
    <property type="match status" value="1"/>
</dbReference>
<dbReference type="SUPFAM" id="SSF55804">
    <property type="entry name" value="Phoshotransferase/anion transport protein"/>
    <property type="match status" value="1"/>
</dbReference>
<evidence type="ECO:0000313" key="16">
    <source>
        <dbReference type="EMBL" id="OAS86578.1"/>
    </source>
</evidence>
<feature type="transmembrane region" description="Helical" evidence="12">
    <location>
        <begin position="495"/>
        <end position="515"/>
    </location>
</feature>
<dbReference type="InterPro" id="IPR050864">
    <property type="entry name" value="Bacterial_PTS_Sugar_Transport"/>
</dbReference>
<evidence type="ECO:0000256" key="2">
    <source>
        <dbReference type="ARBA" id="ARBA00004496"/>
    </source>
</evidence>
<evidence type="ECO:0000256" key="8">
    <source>
        <dbReference type="ARBA" id="ARBA00022683"/>
    </source>
</evidence>
<dbReference type="GO" id="GO:0005351">
    <property type="term" value="F:carbohydrate:proton symporter activity"/>
    <property type="evidence" value="ECO:0007669"/>
    <property type="project" value="InterPro"/>
</dbReference>
<feature type="transmembrane region" description="Helical" evidence="12">
    <location>
        <begin position="593"/>
        <end position="613"/>
    </location>
</feature>
<dbReference type="PROSITE" id="PS00372">
    <property type="entry name" value="PTS_EIIA_TYPE_2_HIS"/>
    <property type="match status" value="1"/>
</dbReference>
<dbReference type="FunFam" id="3.40.930.10:FF:000009">
    <property type="entry name" value="PTS system, fructose specific IIABC component"/>
    <property type="match status" value="1"/>
</dbReference>
<name>A0A179SZ92_9BACI</name>
<evidence type="ECO:0000256" key="12">
    <source>
        <dbReference type="SAM" id="Phobius"/>
    </source>
</evidence>
<protein>
    <submittedName>
        <fullName evidence="16">PTS fructose transporter subunit IIA</fullName>
    </submittedName>
</protein>
<dbReference type="PROSITE" id="PS51094">
    <property type="entry name" value="PTS_EIIA_TYPE_2"/>
    <property type="match status" value="1"/>
</dbReference>
<dbReference type="InterPro" id="IPR006327">
    <property type="entry name" value="PTS_IIC_fruc"/>
</dbReference>
<dbReference type="Gene3D" id="3.40.50.2300">
    <property type="match status" value="1"/>
</dbReference>
<dbReference type="AlphaFoldDB" id="A0A179SZ92"/>
<evidence type="ECO:0000256" key="7">
    <source>
        <dbReference type="ARBA" id="ARBA00022679"/>
    </source>
</evidence>
<dbReference type="RefSeq" id="WP_066330651.1">
    <property type="nucleotide sequence ID" value="NZ_LWSG01000012.1"/>
</dbReference>
<evidence type="ECO:0000256" key="5">
    <source>
        <dbReference type="ARBA" id="ARBA00022553"/>
    </source>
</evidence>
<keyword evidence="9 12" id="KW-0812">Transmembrane</keyword>
<gene>
    <name evidence="16" type="ORF">A6K24_03455</name>
</gene>
<dbReference type="Pfam" id="PF02302">
    <property type="entry name" value="PTS_IIB"/>
    <property type="match status" value="1"/>
</dbReference>
<organism evidence="16 17">
    <name type="scientific">Metabacillus litoralis</name>
    <dbReference type="NCBI Taxonomy" id="152268"/>
    <lineage>
        <taxon>Bacteria</taxon>
        <taxon>Bacillati</taxon>
        <taxon>Bacillota</taxon>
        <taxon>Bacilli</taxon>
        <taxon>Bacillales</taxon>
        <taxon>Bacillaceae</taxon>
        <taxon>Metabacillus</taxon>
    </lineage>
</organism>
<evidence type="ECO:0000256" key="4">
    <source>
        <dbReference type="ARBA" id="ARBA00022475"/>
    </source>
</evidence>
<reference evidence="17" key="1">
    <citation type="submission" date="2016-04" db="EMBL/GenBank/DDBJ databases">
        <authorList>
            <person name="Lyu Z."/>
            <person name="Lyu W."/>
        </authorList>
    </citation>
    <scope>NUCLEOTIDE SEQUENCE [LARGE SCALE GENOMIC DNA]</scope>
    <source>
        <strain evidence="17">C44</strain>
    </source>
</reference>
<keyword evidence="11 12" id="KW-0472">Membrane</keyword>
<dbReference type="GO" id="GO:0009401">
    <property type="term" value="P:phosphoenolpyruvate-dependent sugar phosphotransferase system"/>
    <property type="evidence" value="ECO:0007669"/>
    <property type="project" value="UniProtKB-KW"/>
</dbReference>
<dbReference type="NCBIfam" id="TIGR00848">
    <property type="entry name" value="fruA"/>
    <property type="match status" value="1"/>
</dbReference>
<dbReference type="PROSITE" id="PS51099">
    <property type="entry name" value="PTS_EIIB_TYPE_2"/>
    <property type="match status" value="1"/>
</dbReference>
<dbReference type="Gene3D" id="3.40.930.10">
    <property type="entry name" value="Mannitol-specific EII, Chain A"/>
    <property type="match status" value="1"/>
</dbReference>
<evidence type="ECO:0000256" key="11">
    <source>
        <dbReference type="ARBA" id="ARBA00023136"/>
    </source>
</evidence>
<comment type="caution">
    <text evidence="16">The sequence shown here is derived from an EMBL/GenBank/DDBJ whole genome shotgun (WGS) entry which is preliminary data.</text>
</comment>
<dbReference type="InterPro" id="IPR004715">
    <property type="entry name" value="PTS_IIA_fruc"/>
</dbReference>
<feature type="domain" description="PTS EIIB type-2" evidence="14">
    <location>
        <begin position="166"/>
        <end position="261"/>
    </location>
</feature>
<dbReference type="GO" id="GO:0005737">
    <property type="term" value="C:cytoplasm"/>
    <property type="evidence" value="ECO:0007669"/>
    <property type="project" value="UniProtKB-SubCell"/>
</dbReference>
<dbReference type="InterPro" id="IPR003501">
    <property type="entry name" value="PTS_EIIB_2/3"/>
</dbReference>
<dbReference type="InterPro" id="IPR036095">
    <property type="entry name" value="PTS_EIIB-like_sf"/>
</dbReference>
<proteinExistence type="predicted"/>
<dbReference type="OrthoDB" id="9782569at2"/>
<dbReference type="GO" id="GO:0005886">
    <property type="term" value="C:plasma membrane"/>
    <property type="evidence" value="ECO:0007669"/>
    <property type="project" value="UniProtKB-SubCell"/>
</dbReference>
<feature type="domain" description="PTS EIIA type-2" evidence="13">
    <location>
        <begin position="5"/>
        <end position="149"/>
    </location>
</feature>
<dbReference type="Pfam" id="PF00359">
    <property type="entry name" value="PTS_EIIA_2"/>
    <property type="match status" value="1"/>
</dbReference>
<feature type="transmembrane region" description="Helical" evidence="12">
    <location>
        <begin position="414"/>
        <end position="433"/>
    </location>
</feature>
<comment type="subcellular location">
    <subcellularLocation>
        <location evidence="1">Cell inner membrane</location>
        <topology evidence="1">Multi-pass membrane protein</topology>
    </subcellularLocation>
    <subcellularLocation>
        <location evidence="2">Cytoplasm</location>
    </subcellularLocation>
</comment>
<evidence type="ECO:0000256" key="9">
    <source>
        <dbReference type="ARBA" id="ARBA00022692"/>
    </source>
</evidence>
<accession>A0A179SZ92</accession>
<evidence type="ECO:0000256" key="1">
    <source>
        <dbReference type="ARBA" id="ARBA00004429"/>
    </source>
</evidence>
<evidence type="ECO:0000256" key="3">
    <source>
        <dbReference type="ARBA" id="ARBA00022448"/>
    </source>
</evidence>
<dbReference type="CDD" id="cd00211">
    <property type="entry name" value="PTS_IIA_fru"/>
    <property type="match status" value="1"/>
</dbReference>
<dbReference type="NCBIfam" id="TIGR00829">
    <property type="entry name" value="FRU"/>
    <property type="match status" value="1"/>
</dbReference>
<keyword evidence="4" id="KW-1003">Cell membrane</keyword>
<keyword evidence="6" id="KW-0762">Sugar transport</keyword>
<dbReference type="InterPro" id="IPR002178">
    <property type="entry name" value="PTS_EIIA_type-2_dom"/>
</dbReference>
<dbReference type="EMBL" id="LWSG01000012">
    <property type="protein sequence ID" value="OAS86578.1"/>
    <property type="molecule type" value="Genomic_DNA"/>
</dbReference>